<evidence type="ECO:0000256" key="10">
    <source>
        <dbReference type="ARBA" id="ARBA00037880"/>
    </source>
</evidence>
<dbReference type="InterPro" id="IPR019800">
    <property type="entry name" value="Glyco_hydro_3_AS"/>
</dbReference>
<dbReference type="PANTHER" id="PTHR30480:SF13">
    <property type="entry name" value="BETA-HEXOSAMINIDASE"/>
    <property type="match status" value="1"/>
</dbReference>
<keyword evidence="4 11" id="KW-0378">Hydrolase</keyword>
<keyword evidence="14" id="KW-1185">Reference proteome</keyword>
<feature type="site" description="Important for catalytic activity" evidence="11">
    <location>
        <position position="172"/>
    </location>
</feature>
<dbReference type="SUPFAM" id="SSF51445">
    <property type="entry name" value="(Trans)glycosidases"/>
    <property type="match status" value="1"/>
</dbReference>
<dbReference type="GO" id="GO:0051301">
    <property type="term" value="P:cell division"/>
    <property type="evidence" value="ECO:0007669"/>
    <property type="project" value="UniProtKB-KW"/>
</dbReference>
<dbReference type="Gene3D" id="3.20.20.300">
    <property type="entry name" value="Glycoside hydrolase, family 3, N-terminal domain"/>
    <property type="match status" value="1"/>
</dbReference>
<feature type="binding site" evidence="11">
    <location>
        <position position="66"/>
    </location>
    <ligand>
        <name>substrate</name>
    </ligand>
</feature>
<comment type="subcellular location">
    <subcellularLocation>
        <location evidence="11">Cytoplasm</location>
    </subcellularLocation>
</comment>
<feature type="binding site" evidence="11">
    <location>
        <position position="131"/>
    </location>
    <ligand>
        <name>substrate</name>
    </ligand>
</feature>
<dbReference type="InterPro" id="IPR017853">
    <property type="entry name" value="GH"/>
</dbReference>
<proteinExistence type="inferred from homology"/>
<evidence type="ECO:0000256" key="11">
    <source>
        <dbReference type="HAMAP-Rule" id="MF_00364"/>
    </source>
</evidence>
<comment type="caution">
    <text evidence="13">The sequence shown here is derived from an EMBL/GenBank/DDBJ whole genome shotgun (WGS) entry which is preliminary data.</text>
</comment>
<keyword evidence="2 11" id="KW-0963">Cytoplasm</keyword>
<feature type="domain" description="Glycoside hydrolase family 3 N-terminal" evidence="12">
    <location>
        <begin position="8"/>
        <end position="293"/>
    </location>
</feature>
<evidence type="ECO:0000313" key="13">
    <source>
        <dbReference type="EMBL" id="MBB6542436.1"/>
    </source>
</evidence>
<evidence type="ECO:0000256" key="8">
    <source>
        <dbReference type="ARBA" id="ARBA00023306"/>
    </source>
</evidence>
<evidence type="ECO:0000256" key="9">
    <source>
        <dbReference type="ARBA" id="ARBA00023316"/>
    </source>
</evidence>
<evidence type="ECO:0000256" key="5">
    <source>
        <dbReference type="ARBA" id="ARBA00022960"/>
    </source>
</evidence>
<dbReference type="GO" id="GO:0004563">
    <property type="term" value="F:beta-N-acetylhexosaminidase activity"/>
    <property type="evidence" value="ECO:0007669"/>
    <property type="project" value="UniProtKB-UniRule"/>
</dbReference>
<accession>A0A7X0NFQ2</accession>
<comment type="function">
    <text evidence="11">Plays a role in peptidoglycan recycling by cleaving the terminal beta-1,4-linked N-acetylglucosamine (GlcNAc) from peptide-linked peptidoglycan fragments, giving rise to free GlcNAc, anhydro-N-acetylmuramic acid and anhydro-N-acetylmuramic acid-linked peptides.</text>
</comment>
<evidence type="ECO:0000256" key="1">
    <source>
        <dbReference type="ARBA" id="ARBA00001231"/>
    </source>
</evidence>
<dbReference type="GO" id="GO:0005975">
    <property type="term" value="P:carbohydrate metabolic process"/>
    <property type="evidence" value="ECO:0007669"/>
    <property type="project" value="InterPro"/>
</dbReference>
<keyword evidence="6 11" id="KW-0573">Peptidoglycan synthesis</keyword>
<dbReference type="FunFam" id="3.20.20.300:FF:000001">
    <property type="entry name" value="Beta-hexosaminidase"/>
    <property type="match status" value="1"/>
</dbReference>
<dbReference type="InterPro" id="IPR022956">
    <property type="entry name" value="Beta_hexosaminidase_bac"/>
</dbReference>
<comment type="catalytic activity">
    <reaction evidence="1 11">
        <text>Hydrolysis of terminal non-reducing N-acetyl-D-hexosamine residues in N-acetyl-beta-D-hexosaminides.</text>
        <dbReference type="EC" id="3.2.1.52"/>
    </reaction>
</comment>
<dbReference type="AlphaFoldDB" id="A0A7X0NFQ2"/>
<evidence type="ECO:0000256" key="3">
    <source>
        <dbReference type="ARBA" id="ARBA00022618"/>
    </source>
</evidence>
<keyword evidence="8 11" id="KW-0131">Cell cycle</keyword>
<feature type="binding site" evidence="11">
    <location>
        <position position="58"/>
    </location>
    <ligand>
        <name>substrate</name>
    </ligand>
</feature>
<feature type="active site" description="Nucleophile" evidence="11">
    <location>
        <position position="246"/>
    </location>
</feature>
<dbReference type="InterPro" id="IPR036962">
    <property type="entry name" value="Glyco_hydro_3_N_sf"/>
</dbReference>
<dbReference type="Pfam" id="PF00933">
    <property type="entry name" value="Glyco_hydro_3"/>
    <property type="match status" value="1"/>
</dbReference>
<name>A0A7X0NFQ2_9GAMM</name>
<comment type="similarity">
    <text evidence="11">Belongs to the glycosyl hydrolase 3 family. NagZ subfamily.</text>
</comment>
<dbReference type="GO" id="GO:0009252">
    <property type="term" value="P:peptidoglycan biosynthetic process"/>
    <property type="evidence" value="ECO:0007669"/>
    <property type="project" value="UniProtKB-KW"/>
</dbReference>
<dbReference type="InterPro" id="IPR050226">
    <property type="entry name" value="NagZ_Beta-hexosaminidase"/>
</dbReference>
<dbReference type="InterPro" id="IPR001764">
    <property type="entry name" value="Glyco_hydro_3_N"/>
</dbReference>
<organism evidence="13 14">
    <name type="scientific">Thalassotalea piscium</name>
    <dbReference type="NCBI Taxonomy" id="1230533"/>
    <lineage>
        <taxon>Bacteria</taxon>
        <taxon>Pseudomonadati</taxon>
        <taxon>Pseudomonadota</taxon>
        <taxon>Gammaproteobacteria</taxon>
        <taxon>Alteromonadales</taxon>
        <taxon>Colwelliaceae</taxon>
        <taxon>Thalassotalea</taxon>
    </lineage>
</organism>
<evidence type="ECO:0000256" key="4">
    <source>
        <dbReference type="ARBA" id="ARBA00022801"/>
    </source>
</evidence>
<dbReference type="Proteomes" id="UP000537141">
    <property type="component" value="Unassembled WGS sequence"/>
</dbReference>
<dbReference type="PANTHER" id="PTHR30480">
    <property type="entry name" value="BETA-HEXOSAMINIDASE-RELATED"/>
    <property type="match status" value="1"/>
</dbReference>
<dbReference type="NCBIfam" id="NF003740">
    <property type="entry name" value="PRK05337.1"/>
    <property type="match status" value="1"/>
</dbReference>
<dbReference type="UniPathway" id="UPA00544"/>
<gene>
    <name evidence="11" type="primary">nagZ</name>
    <name evidence="13" type="ORF">HNQ55_000925</name>
</gene>
<comment type="pathway">
    <text evidence="10 11">Cell wall biogenesis; peptidoglycan recycling.</text>
</comment>
<keyword evidence="9 11" id="KW-0961">Cell wall biogenesis/degradation</keyword>
<keyword evidence="7 11" id="KW-0326">Glycosidase</keyword>
<dbReference type="EMBL" id="JACHHU010000005">
    <property type="protein sequence ID" value="MBB6542436.1"/>
    <property type="molecule type" value="Genomic_DNA"/>
</dbReference>
<dbReference type="GO" id="GO:0071555">
    <property type="term" value="P:cell wall organization"/>
    <property type="evidence" value="ECO:0007669"/>
    <property type="project" value="UniProtKB-KW"/>
</dbReference>
<feature type="binding site" evidence="11">
    <location>
        <begin position="161"/>
        <end position="162"/>
    </location>
    <ligand>
        <name>substrate</name>
    </ligand>
</feature>
<evidence type="ECO:0000256" key="6">
    <source>
        <dbReference type="ARBA" id="ARBA00022984"/>
    </source>
</evidence>
<sequence>MLDVAGTSLTAEDKELLNHPLVGGLILFTRNFQTPEQVSELTRAIRIAAKKDILIAVDHEGGRVQRFREGFSSIPAMGNIWSLANQDIEQAKTVAKRCGSLMAMEVQAVGVDISFAPILDINGVSDVIGDRSFHCDVNYIAPLAQAFIAGMQNVGMKATGKHFPGHGSVQADSHIDMAIDNRSYEQVKALDMLPFQMLIASNDLDAMMPAHVIFPEVDDRSVGFSSVWLQGILRNQLGFNGVIFSDDLSMQGASSIGGYIERCEAAQEAGCDMLLLCNTRDAVVDVLDNANLKVDPTSSERLKRMLKTTNINWQQMKESHYWQQLSNELSSKLSK</sequence>
<dbReference type="GO" id="GO:0008360">
    <property type="term" value="P:regulation of cell shape"/>
    <property type="evidence" value="ECO:0007669"/>
    <property type="project" value="UniProtKB-KW"/>
</dbReference>
<evidence type="ECO:0000256" key="2">
    <source>
        <dbReference type="ARBA" id="ARBA00022490"/>
    </source>
</evidence>
<feature type="active site" description="Proton donor/acceptor" evidence="11">
    <location>
        <position position="174"/>
    </location>
</feature>
<protein>
    <recommendedName>
        <fullName evidence="11">Beta-hexosaminidase</fullName>
        <ecNumber evidence="11">3.2.1.52</ecNumber>
    </recommendedName>
    <alternativeName>
        <fullName evidence="11">Beta-N-acetylhexosaminidase</fullName>
    </alternativeName>
    <alternativeName>
        <fullName evidence="11">N-acetyl-beta-glucosaminidase</fullName>
    </alternativeName>
</protein>
<reference evidence="13 14" key="1">
    <citation type="submission" date="2020-08" db="EMBL/GenBank/DDBJ databases">
        <title>Genomic Encyclopedia of Type Strains, Phase IV (KMG-IV): sequencing the most valuable type-strain genomes for metagenomic binning, comparative biology and taxonomic classification.</title>
        <authorList>
            <person name="Goeker M."/>
        </authorList>
    </citation>
    <scope>NUCLEOTIDE SEQUENCE [LARGE SCALE GENOMIC DNA]</scope>
    <source>
        <strain evidence="13 14">DSM 26287</strain>
    </source>
</reference>
<dbReference type="GO" id="GO:0005737">
    <property type="term" value="C:cytoplasm"/>
    <property type="evidence" value="ECO:0007669"/>
    <property type="project" value="UniProtKB-SubCell"/>
</dbReference>
<keyword evidence="3 11" id="KW-0132">Cell division</keyword>
<dbReference type="PROSITE" id="PS00775">
    <property type="entry name" value="GLYCOSYL_HYDROL_F3"/>
    <property type="match status" value="1"/>
</dbReference>
<dbReference type="GO" id="GO:0009254">
    <property type="term" value="P:peptidoglycan turnover"/>
    <property type="evidence" value="ECO:0007669"/>
    <property type="project" value="UniProtKB-UniRule"/>
</dbReference>
<dbReference type="EC" id="3.2.1.52" evidence="11"/>
<evidence type="ECO:0000313" key="14">
    <source>
        <dbReference type="Proteomes" id="UP000537141"/>
    </source>
</evidence>
<evidence type="ECO:0000256" key="7">
    <source>
        <dbReference type="ARBA" id="ARBA00023295"/>
    </source>
</evidence>
<evidence type="ECO:0000259" key="12">
    <source>
        <dbReference type="Pfam" id="PF00933"/>
    </source>
</evidence>
<keyword evidence="5 11" id="KW-0133">Cell shape</keyword>
<dbReference type="HAMAP" id="MF_00364">
    <property type="entry name" value="NagZ"/>
    <property type="match status" value="1"/>
</dbReference>